<dbReference type="Gene3D" id="3.50.50.60">
    <property type="entry name" value="FAD/NAD(P)-binding domain"/>
    <property type="match status" value="1"/>
</dbReference>
<sequence length="506" mass="55486">MSTPVARSKPLPSTTAPSRHVYDVIVLGSQLGGALAAALLAKRGYSVLLVEHDGTGPGYEHDGFVLPYAPFVAPALKTMPAVEEAFTELTLTAALQRNLQPHAPELQLVMPRHRVDLHTDAVRRRAELVREFDAEGERILADLTATALQHEPSDAFLKEGPPLPPDGILESWNLKKRVGQHPGLQTEPRLAGEDEPSKLLRGLLPFVVHLDQPATPLARTRPLSQALQTPWRYPGGRDGLRKLLFERLVELGGDLLSPENTDTYVVEELHFEGGRFSAIKLLRSDTLYRASCLVSATDAGALRRLITDRKKHRGLSEQLDLSTLKSFLFTVNWVLPEAVLPRGMGELLLLDTQDAELGPLLVQQHPARTPEGKEDPALRVICAGGFVPASVRDLGEGYLQSLAMRIDAHLDALMPFTKDKRLLRSAPYLDAGAVRGSRLMPHPHYVFDTEAVLGVTGLKQHTPTKNLLLAGREVLPGLGLEGEFLAGARAVRLVQEMLKKKAVLKR</sequence>
<dbReference type="SUPFAM" id="SSF51905">
    <property type="entry name" value="FAD/NAD(P)-binding domain"/>
    <property type="match status" value="1"/>
</dbReference>
<dbReference type="Pfam" id="PF13450">
    <property type="entry name" value="NAD_binding_8"/>
    <property type="match status" value="1"/>
</dbReference>
<organism evidence="1 2">
    <name type="scientific">Archangium gephyra</name>
    <dbReference type="NCBI Taxonomy" id="48"/>
    <lineage>
        <taxon>Bacteria</taxon>
        <taxon>Pseudomonadati</taxon>
        <taxon>Myxococcota</taxon>
        <taxon>Myxococcia</taxon>
        <taxon>Myxococcales</taxon>
        <taxon>Cystobacterineae</taxon>
        <taxon>Archangiaceae</taxon>
        <taxon>Archangium</taxon>
    </lineage>
</organism>
<dbReference type="RefSeq" id="WP_047862669.1">
    <property type="nucleotide sequence ID" value="NZ_CP011509.1"/>
</dbReference>
<dbReference type="InterPro" id="IPR036188">
    <property type="entry name" value="FAD/NAD-bd_sf"/>
</dbReference>
<reference evidence="1 2" key="1">
    <citation type="submission" date="2018-08" db="EMBL/GenBank/DDBJ databases">
        <title>Genomic Encyclopedia of Archaeal and Bacterial Type Strains, Phase II (KMG-II): from individual species to whole genera.</title>
        <authorList>
            <person name="Goeker M."/>
        </authorList>
    </citation>
    <scope>NUCLEOTIDE SEQUENCE [LARGE SCALE GENOMIC DNA]</scope>
    <source>
        <strain evidence="1 2">DSM 2261</strain>
    </source>
</reference>
<name>A0ABX9K8S6_9BACT</name>
<dbReference type="EMBL" id="QUMU01000002">
    <property type="protein sequence ID" value="REG36022.1"/>
    <property type="molecule type" value="Genomic_DNA"/>
</dbReference>
<dbReference type="Proteomes" id="UP000256345">
    <property type="component" value="Unassembled WGS sequence"/>
</dbReference>
<evidence type="ECO:0000313" key="2">
    <source>
        <dbReference type="Proteomes" id="UP000256345"/>
    </source>
</evidence>
<evidence type="ECO:0000313" key="1">
    <source>
        <dbReference type="EMBL" id="REG36022.1"/>
    </source>
</evidence>
<protein>
    <submittedName>
        <fullName evidence="1">Phytoene dehydrogenase-like protein</fullName>
    </submittedName>
</protein>
<keyword evidence="2" id="KW-1185">Reference proteome</keyword>
<gene>
    <name evidence="1" type="ORF">ATI61_102396</name>
</gene>
<accession>A0ABX9K8S6</accession>
<proteinExistence type="predicted"/>
<comment type="caution">
    <text evidence="1">The sequence shown here is derived from an EMBL/GenBank/DDBJ whole genome shotgun (WGS) entry which is preliminary data.</text>
</comment>